<keyword evidence="4" id="KW-0472">Membrane</keyword>
<comment type="similarity">
    <text evidence="2">Belongs to the SusD family.</text>
</comment>
<dbReference type="KEGG" id="fya:KMW28_08865"/>
<dbReference type="Proteomes" id="UP000678679">
    <property type="component" value="Chromosome 1"/>
</dbReference>
<dbReference type="EMBL" id="CP076132">
    <property type="protein sequence ID" value="QWG03679.1"/>
    <property type="molecule type" value="Genomic_DNA"/>
</dbReference>
<dbReference type="InterPro" id="IPR011990">
    <property type="entry name" value="TPR-like_helical_dom_sf"/>
</dbReference>
<organism evidence="7 8">
    <name type="scientific">Flammeovirga yaeyamensis</name>
    <dbReference type="NCBI Taxonomy" id="367791"/>
    <lineage>
        <taxon>Bacteria</taxon>
        <taxon>Pseudomonadati</taxon>
        <taxon>Bacteroidota</taxon>
        <taxon>Cytophagia</taxon>
        <taxon>Cytophagales</taxon>
        <taxon>Flammeovirgaceae</taxon>
        <taxon>Flammeovirga</taxon>
    </lineage>
</organism>
<dbReference type="RefSeq" id="WP_169664538.1">
    <property type="nucleotide sequence ID" value="NZ_CP076132.1"/>
</dbReference>
<proteinExistence type="inferred from homology"/>
<evidence type="ECO:0000256" key="1">
    <source>
        <dbReference type="ARBA" id="ARBA00004442"/>
    </source>
</evidence>
<dbReference type="SUPFAM" id="SSF48452">
    <property type="entry name" value="TPR-like"/>
    <property type="match status" value="1"/>
</dbReference>
<dbReference type="AlphaFoldDB" id="A0AAX1N883"/>
<sequence>MKNIKNNIFILFLLVGLLNSCNLLDKEPLHAVTDETFWKNEAEARAFLNNNYNSLTPFWHLYLESASDNGYLKYAWEGSDLRDYTTGNHNAFTGFCDWWFDYKDIRNCYEFLAKIDEVPGVSPESNKEMKAETYFFLASKYFDMWKAYREVPLVDRLLTVQEADVPTSKEEEIKAFIEEHLDLAIEGLPETSAEGRLTKGAARMLKADYLIWNQDYQGVIEQTKAIINSGNYALEPHYEDLFHSSTQGGTKEVILWREYKNGVNADWDNYTNYMLLPNGFLGGWSSVAPTQDLVDAYEAKDGVYPFTDSPLYDAVNDKQGYTIRDPRFEQSILYNGTVYGGILYEPLRLDDNNPNVIGGNNCTVTGYNYRKYTDLDKISPSLCDVNNYIYRYAETLLFFAEAQNEVRGPSSEVYNAIDQVRERAGMPKVNQSIYNTQVAVRELIQRERRVEFAGEQKRFWDSWRWGMNQFGNPKHWTENSLQVDVESVEYEHLDGSVSRDFIRGRRNGSMGNRNYVLPIPQSALDVSRNITQHPAWR</sequence>
<comment type="subcellular location">
    <subcellularLocation>
        <location evidence="1">Cell outer membrane</location>
    </subcellularLocation>
</comment>
<dbReference type="GO" id="GO:0009279">
    <property type="term" value="C:cell outer membrane"/>
    <property type="evidence" value="ECO:0007669"/>
    <property type="project" value="UniProtKB-SubCell"/>
</dbReference>
<feature type="domain" description="RagB/SusD" evidence="6">
    <location>
        <begin position="251"/>
        <end position="536"/>
    </location>
</feature>
<evidence type="ECO:0000256" key="4">
    <source>
        <dbReference type="ARBA" id="ARBA00023136"/>
    </source>
</evidence>
<name>A0AAX1N883_9BACT</name>
<keyword evidence="5" id="KW-0998">Cell outer membrane</keyword>
<keyword evidence="8" id="KW-1185">Reference proteome</keyword>
<evidence type="ECO:0000313" key="8">
    <source>
        <dbReference type="Proteomes" id="UP000678679"/>
    </source>
</evidence>
<dbReference type="Pfam" id="PF07980">
    <property type="entry name" value="SusD_RagB"/>
    <property type="match status" value="1"/>
</dbReference>
<evidence type="ECO:0000256" key="5">
    <source>
        <dbReference type="ARBA" id="ARBA00023237"/>
    </source>
</evidence>
<dbReference type="Gene3D" id="1.25.40.390">
    <property type="match status" value="1"/>
</dbReference>
<dbReference type="InterPro" id="IPR012944">
    <property type="entry name" value="SusD_RagB_dom"/>
</dbReference>
<keyword evidence="3" id="KW-0732">Signal</keyword>
<evidence type="ECO:0000256" key="2">
    <source>
        <dbReference type="ARBA" id="ARBA00006275"/>
    </source>
</evidence>
<gene>
    <name evidence="7" type="ORF">KMW28_08865</name>
</gene>
<evidence type="ECO:0000256" key="3">
    <source>
        <dbReference type="ARBA" id="ARBA00022729"/>
    </source>
</evidence>
<accession>A0AAX1N883</accession>
<protein>
    <submittedName>
        <fullName evidence="7">RagB/SusD family nutrient uptake outer membrane protein</fullName>
    </submittedName>
</protein>
<reference evidence="7 8" key="1">
    <citation type="submission" date="2021-05" db="EMBL/GenBank/DDBJ databases">
        <title>Comparative genomic studies on the polysaccharide-degrading batcterial strains of the Flammeovirga genus.</title>
        <authorList>
            <person name="Zewei F."/>
            <person name="Zheng Z."/>
            <person name="Yu L."/>
            <person name="Ruyue G."/>
            <person name="Yanhong M."/>
            <person name="Yuanyuan C."/>
            <person name="Jingyan G."/>
            <person name="Wenjun H."/>
        </authorList>
    </citation>
    <scope>NUCLEOTIDE SEQUENCE [LARGE SCALE GENOMIC DNA]</scope>
    <source>
        <strain evidence="7 8">NBRC:100898</strain>
    </source>
</reference>
<evidence type="ECO:0000313" key="7">
    <source>
        <dbReference type="EMBL" id="QWG03679.1"/>
    </source>
</evidence>
<evidence type="ECO:0000259" key="6">
    <source>
        <dbReference type="Pfam" id="PF07980"/>
    </source>
</evidence>